<protein>
    <submittedName>
        <fullName evidence="2 3">Uncharacterized protein</fullName>
    </submittedName>
</protein>
<dbReference type="HOGENOM" id="CLU_646037_0_0_1"/>
<gene>
    <name evidence="3" type="primary">20212264</name>
    <name evidence="2" type="ORF">HELRODRAFT_192397</name>
</gene>
<dbReference type="AlphaFoldDB" id="T1FTW7"/>
<dbReference type="EMBL" id="AMQM01005166">
    <property type="status" value="NOT_ANNOTATED_CDS"/>
    <property type="molecule type" value="Genomic_DNA"/>
</dbReference>
<name>T1FTW7_HELRO</name>
<feature type="compositionally biased region" description="Basic and acidic residues" evidence="1">
    <location>
        <begin position="395"/>
        <end position="411"/>
    </location>
</feature>
<dbReference type="InParanoid" id="T1FTW7"/>
<organism evidence="3 4">
    <name type="scientific">Helobdella robusta</name>
    <name type="common">Californian leech</name>
    <dbReference type="NCBI Taxonomy" id="6412"/>
    <lineage>
        <taxon>Eukaryota</taxon>
        <taxon>Metazoa</taxon>
        <taxon>Spiralia</taxon>
        <taxon>Lophotrochozoa</taxon>
        <taxon>Annelida</taxon>
        <taxon>Clitellata</taxon>
        <taxon>Hirudinea</taxon>
        <taxon>Rhynchobdellida</taxon>
        <taxon>Glossiphoniidae</taxon>
        <taxon>Helobdella</taxon>
    </lineage>
</organism>
<feature type="compositionally biased region" description="Polar residues" evidence="1">
    <location>
        <begin position="416"/>
        <end position="425"/>
    </location>
</feature>
<reference evidence="3" key="3">
    <citation type="submission" date="2015-06" db="UniProtKB">
        <authorList>
            <consortium name="EnsemblMetazoa"/>
        </authorList>
    </citation>
    <scope>IDENTIFICATION</scope>
</reference>
<evidence type="ECO:0000256" key="1">
    <source>
        <dbReference type="SAM" id="MobiDB-lite"/>
    </source>
</evidence>
<feature type="region of interest" description="Disordered" evidence="1">
    <location>
        <begin position="395"/>
        <end position="425"/>
    </location>
</feature>
<dbReference type="Proteomes" id="UP000015101">
    <property type="component" value="Unassembled WGS sequence"/>
</dbReference>
<dbReference type="CTD" id="20212264"/>
<proteinExistence type="predicted"/>
<feature type="region of interest" description="Disordered" evidence="1">
    <location>
        <begin position="17"/>
        <end position="41"/>
    </location>
</feature>
<dbReference type="KEGG" id="hro:HELRODRAFT_192397"/>
<evidence type="ECO:0000313" key="4">
    <source>
        <dbReference type="Proteomes" id="UP000015101"/>
    </source>
</evidence>
<dbReference type="EnsemblMetazoa" id="HelroT192397">
    <property type="protein sequence ID" value="HelroP192397"/>
    <property type="gene ID" value="HelroG192397"/>
</dbReference>
<reference evidence="2 4" key="2">
    <citation type="journal article" date="2013" name="Nature">
        <title>Insights into bilaterian evolution from three spiralian genomes.</title>
        <authorList>
            <person name="Simakov O."/>
            <person name="Marletaz F."/>
            <person name="Cho S.J."/>
            <person name="Edsinger-Gonzales E."/>
            <person name="Havlak P."/>
            <person name="Hellsten U."/>
            <person name="Kuo D.H."/>
            <person name="Larsson T."/>
            <person name="Lv J."/>
            <person name="Arendt D."/>
            <person name="Savage R."/>
            <person name="Osoegawa K."/>
            <person name="de Jong P."/>
            <person name="Grimwood J."/>
            <person name="Chapman J.A."/>
            <person name="Shapiro H."/>
            <person name="Aerts A."/>
            <person name="Otillar R.P."/>
            <person name="Terry A.Y."/>
            <person name="Boore J.L."/>
            <person name="Grigoriev I.V."/>
            <person name="Lindberg D.R."/>
            <person name="Seaver E.C."/>
            <person name="Weisblat D.A."/>
            <person name="Putnam N.H."/>
            <person name="Rokhsar D.S."/>
        </authorList>
    </citation>
    <scope>NUCLEOTIDE SEQUENCE</scope>
</reference>
<reference evidence="4" key="1">
    <citation type="submission" date="2012-12" db="EMBL/GenBank/DDBJ databases">
        <authorList>
            <person name="Hellsten U."/>
            <person name="Grimwood J."/>
            <person name="Chapman J.A."/>
            <person name="Shapiro H."/>
            <person name="Aerts A."/>
            <person name="Otillar R.P."/>
            <person name="Terry A.Y."/>
            <person name="Boore J.L."/>
            <person name="Simakov O."/>
            <person name="Marletaz F."/>
            <person name="Cho S.-J."/>
            <person name="Edsinger-Gonzales E."/>
            <person name="Havlak P."/>
            <person name="Kuo D.-H."/>
            <person name="Larsson T."/>
            <person name="Lv J."/>
            <person name="Arendt D."/>
            <person name="Savage R."/>
            <person name="Osoegawa K."/>
            <person name="de Jong P."/>
            <person name="Lindberg D.R."/>
            <person name="Seaver E.C."/>
            <person name="Weisblat D.A."/>
            <person name="Putnam N.H."/>
            <person name="Grigoriev I.V."/>
            <person name="Rokhsar D.S."/>
        </authorList>
    </citation>
    <scope>NUCLEOTIDE SEQUENCE</scope>
</reference>
<evidence type="ECO:0000313" key="2">
    <source>
        <dbReference type="EMBL" id="ESO01172.1"/>
    </source>
</evidence>
<dbReference type="EMBL" id="KB096830">
    <property type="protein sequence ID" value="ESO01172.1"/>
    <property type="molecule type" value="Genomic_DNA"/>
</dbReference>
<keyword evidence="4" id="KW-1185">Reference proteome</keyword>
<evidence type="ECO:0000313" key="3">
    <source>
        <dbReference type="EnsemblMetazoa" id="HelroP192397"/>
    </source>
</evidence>
<accession>T1FTW7</accession>
<dbReference type="RefSeq" id="XP_009020884.1">
    <property type="nucleotide sequence ID" value="XM_009022636.1"/>
</dbReference>
<dbReference type="GeneID" id="20212264"/>
<sequence length="425" mass="48457">MIVSMQQQLYEQQQPQYYNSGADDDGNNGGDSYRDQPYGRRQRVRNVRGAANGVACHDETKRSLIELMTSYNPNIKYDTLWGMDGIASSSANCLKESGFYQETTVSYHQQRTMFVNVFILTGAEYMESAEETIMEMEGVIRSWRNDYEWKNFLGDLANNEEVFGCALQPRCSGPSHGQAVSGHALACAFSNSKANKHYTPDLIPAVLIRYPNPQNLPPVRTPPIPAYTISPIRYGDPRGRAFTDDQKERAAQELSDHHKRLMLWDNTLENLSGLYMTCENAPFPSHDHSSYKYTKEIEDAKRKGYKEPSGWYGVEQNDGTTQHPLENLIHEVTVPTVSTYFGCSVYPACPSSRGDMYVLVSCLFSQEKKIVKQKDRKLVDINLYVMNRDNVKKMKEREREKESLYEQDRIGKGKAHSSNIKNLPM</sequence>